<organism evidence="1 2">
    <name type="scientific">Actinacidiphila guanduensis</name>
    <dbReference type="NCBI Taxonomy" id="310781"/>
    <lineage>
        <taxon>Bacteria</taxon>
        <taxon>Bacillati</taxon>
        <taxon>Actinomycetota</taxon>
        <taxon>Actinomycetes</taxon>
        <taxon>Kitasatosporales</taxon>
        <taxon>Streptomycetaceae</taxon>
        <taxon>Actinacidiphila</taxon>
    </lineage>
</organism>
<dbReference type="AlphaFoldDB" id="A0A1G9YG58"/>
<dbReference type="RefSeq" id="WP_176930144.1">
    <property type="nucleotide sequence ID" value="NZ_FNIE01000002.1"/>
</dbReference>
<accession>A0A1G9YG58</accession>
<proteinExistence type="predicted"/>
<evidence type="ECO:0000313" key="2">
    <source>
        <dbReference type="Proteomes" id="UP000199341"/>
    </source>
</evidence>
<gene>
    <name evidence="1" type="ORF">SAMN05216259_102552</name>
</gene>
<evidence type="ECO:0000313" key="1">
    <source>
        <dbReference type="EMBL" id="SDN08169.1"/>
    </source>
</evidence>
<reference evidence="1 2" key="1">
    <citation type="submission" date="2016-10" db="EMBL/GenBank/DDBJ databases">
        <authorList>
            <person name="de Groot N.N."/>
        </authorList>
    </citation>
    <scope>NUCLEOTIDE SEQUENCE [LARGE SCALE GENOMIC DNA]</scope>
    <source>
        <strain evidence="1 2">CGMCC 4.2022</strain>
    </source>
</reference>
<keyword evidence="2" id="KW-1185">Reference proteome</keyword>
<dbReference type="STRING" id="310781.SAMN05216259_102552"/>
<name>A0A1G9YG58_9ACTN</name>
<dbReference type="EMBL" id="FNIE01000002">
    <property type="protein sequence ID" value="SDN08169.1"/>
    <property type="molecule type" value="Genomic_DNA"/>
</dbReference>
<protein>
    <submittedName>
        <fullName evidence="1">Uncharacterized protein</fullName>
    </submittedName>
</protein>
<sequence>MEALTIVKTFGHITIAVTLDVYARVVNATLQAAAQRMDDALGLDDETEEEGGETAS</sequence>
<dbReference type="Proteomes" id="UP000199341">
    <property type="component" value="Unassembled WGS sequence"/>
</dbReference>